<comment type="subcellular location">
    <subcellularLocation>
        <location evidence="1">Cell envelope</location>
    </subcellularLocation>
</comment>
<dbReference type="EMBL" id="CP076128">
    <property type="protein sequence ID" value="QWG07521.1"/>
    <property type="molecule type" value="Genomic_DNA"/>
</dbReference>
<dbReference type="SUPFAM" id="SSF52058">
    <property type="entry name" value="L domain-like"/>
    <property type="match status" value="1"/>
</dbReference>
<evidence type="ECO:0000313" key="4">
    <source>
        <dbReference type="Proteomes" id="UP000682802"/>
    </source>
</evidence>
<dbReference type="InterPro" id="IPR042229">
    <property type="entry name" value="Listeria/Bacterioides_rpt_sf"/>
</dbReference>
<dbReference type="Gene3D" id="3.80.10.10">
    <property type="entry name" value="Ribonuclease Inhibitor"/>
    <property type="match status" value="7"/>
</dbReference>
<dbReference type="PANTHER" id="PTHR45661">
    <property type="entry name" value="SURFACE ANTIGEN"/>
    <property type="match status" value="1"/>
</dbReference>
<dbReference type="InterPro" id="IPR026444">
    <property type="entry name" value="Secre_tail"/>
</dbReference>
<dbReference type="Pfam" id="PF18962">
    <property type="entry name" value="Por_Secre_tail"/>
    <property type="match status" value="1"/>
</dbReference>
<dbReference type="RefSeq" id="WP_144074911.1">
    <property type="nucleotide sequence ID" value="NZ_CP076128.1"/>
</dbReference>
<dbReference type="InterPro" id="IPR026906">
    <property type="entry name" value="LRR_5"/>
</dbReference>
<evidence type="ECO:0000313" key="3">
    <source>
        <dbReference type="EMBL" id="QWG07521.1"/>
    </source>
</evidence>
<dbReference type="Pfam" id="PF13306">
    <property type="entry name" value="LRR_5"/>
    <property type="match status" value="5"/>
</dbReference>
<proteinExistence type="predicted"/>
<keyword evidence="4" id="KW-1185">Reference proteome</keyword>
<name>A0ABX8GW14_9BACT</name>
<dbReference type="Proteomes" id="UP000682802">
    <property type="component" value="Chromosome 1"/>
</dbReference>
<dbReference type="NCBIfam" id="TIGR04183">
    <property type="entry name" value="Por_Secre_tail"/>
    <property type="match status" value="1"/>
</dbReference>
<feature type="domain" description="Secretion system C-terminal sorting" evidence="2">
    <location>
        <begin position="1378"/>
        <end position="1443"/>
    </location>
</feature>
<gene>
    <name evidence="3" type="ORF">KM029_00880</name>
</gene>
<organism evidence="3 4">
    <name type="scientific">Flammeovirga kamogawensis</name>
    <dbReference type="NCBI Taxonomy" id="373891"/>
    <lineage>
        <taxon>Bacteria</taxon>
        <taxon>Pseudomonadati</taxon>
        <taxon>Bacteroidota</taxon>
        <taxon>Cytophagia</taxon>
        <taxon>Cytophagales</taxon>
        <taxon>Flammeovirgaceae</taxon>
        <taxon>Flammeovirga</taxon>
    </lineage>
</organism>
<evidence type="ECO:0000259" key="2">
    <source>
        <dbReference type="Pfam" id="PF18962"/>
    </source>
</evidence>
<dbReference type="InterPro" id="IPR053139">
    <property type="entry name" value="Surface_bspA-like"/>
</dbReference>
<dbReference type="InterPro" id="IPR032675">
    <property type="entry name" value="LRR_dom_sf"/>
</dbReference>
<accession>A0ABX8GW14</accession>
<dbReference type="PANTHER" id="PTHR45661:SF3">
    <property type="entry name" value="IG-LIKE DOMAIN-CONTAINING PROTEIN"/>
    <property type="match status" value="1"/>
</dbReference>
<reference evidence="3 4" key="1">
    <citation type="submission" date="2021-05" db="EMBL/GenBank/DDBJ databases">
        <title>Comparative genomic studies on the polysaccharide-degrading batcterial strains of the Flammeovirga genus.</title>
        <authorList>
            <person name="Zewei F."/>
            <person name="Zheng Z."/>
            <person name="Yu L."/>
            <person name="Ruyue G."/>
            <person name="Yanhong M."/>
            <person name="Yuanyuan C."/>
            <person name="Jingyan G."/>
            <person name="Wenjun H."/>
        </authorList>
    </citation>
    <scope>NUCLEOTIDE SEQUENCE [LARGE SCALE GENOMIC DNA]</scope>
    <source>
        <strain evidence="3 4">YS10</strain>
    </source>
</reference>
<dbReference type="InterPro" id="IPR013378">
    <property type="entry name" value="InlB-like_B-rpt"/>
</dbReference>
<evidence type="ECO:0000256" key="1">
    <source>
        <dbReference type="ARBA" id="ARBA00004196"/>
    </source>
</evidence>
<sequence length="1445" mass="160130">MKISKLTPIWITFLLLAIISKTYSQTTITIDDVGFDAVNGEITDYSGSATDIIIPESFNVSGTEVTVKSIRYYAFQGKGLTNVSFPNTITSIKFLAFAKNELTSVTLPTGLKELGKGSFSSNNITEINGEPSNGIFLGLKEDGTEDNTQLVCYGGTATEIDFIPSTVTVIQSYAFAFSSLTSVEIPDGVVELHDGAFTQNELTTLELPNSITTFHSRVFAENKLTSIVISKNLSKIGFYAFEDNLLTSVIIPEGVTDIGVDAFNSNVLTSVSLPSTLKKIRYRAFLNNQIETINLPSQLEEIEFNAFQSNKLTSITIPASMKTIGTSAFTDNPLTSVIFENNSTINTIGVNAFKSTETLAPIVLPTHTQTNFHSYVDSNLEAYDPGESITDFTLSLRSKILETLSIEDVTFNTSTGSISSYKGIATDIIIPNSFTIDGVEYPIREIGTYAFQRHDISSVIFPDNLQKIGNSAFYQNNLTKLFIPEGCEVGTNCFGYNDIKEFNFPKSMTEIPNGLFSYCNFTEVTIPSTIKTIGSGAFSYNDITTLNLSEGIEEIGSYAFHLNDLTSISLPSSLLKIDKQSFTRNKISQVNIANSSTILGGGAFSSNEITTVNGSAHNGLFYGRNDDGSVDYTIITSYGGTESVINFLSDEVTEIDEYAFSYCSLTSVDLPTNLTNIGYYSFYSTSLNEISLHEGINYIGGGAFRYCRIKTIHFPKSIEYIGSRAFAYNSLTAVTFENESNLKYISSLSFERNYSLDDPIILPTSVVPNFINFYDQDGTIYSAGSGFFNDEKGCFARFSKILALNDVEFEETTGTIINYIGFATDIVIPENFNIDGMDVKVKTIGIGAFSRRNLYSLAMGNSITTIEENAFYSNSTLEDITLSTSLITIGDDAFAGSLPDNGIDLPNTGIWHTSHSYNLGSTVTKIESSNSYKYNHRVYIVDFVDYNNALLKTETLMLGASATAPSPPTKIGYTFDNWDTEFNSVNNNLTVKAEYSINTYTVTFVDHDNTVLKSENVEFEKTATPPDNPSRRGYTFDNWDTEFTSVSNNLTVKAEYNINTYTVTFVDHDDTVLKSENVEFEKTATPPDNPTRRGYTFDNWDTEFNSVSNNLTVKAEYNINTYTVTFVDHDDTVLKSENVEFEKTATPPDNPIRSGYIFSNWDVNYESITEDITIKALYNVVITYTVNFNDYNGTLLKSEIVISGNTATAPSDPSRIGYIFTGWDIAFDLISEDLIVTAMYKISTFTVTFKDHDGLEIKSEEVDYKDAATAPENPTRSGYTFIGWDTTFDIITADLIVTATYEINTYTVIFKDHDGSIIKSEEVNYKAPATAPENPTRSGYSFIGWDTTFNEVTDNLTVIALYDVLTVRENQPQVTYTIYPNPVSTSLNIDLIKDGKTHQVYIYNISGQVVYSNEKFKTSSISVVNWKTGTYYLVIDKERTKVIKL</sequence>
<protein>
    <submittedName>
        <fullName evidence="3">Leucine-rich repeat protein</fullName>
    </submittedName>
</protein>
<dbReference type="Gene3D" id="2.60.40.4270">
    <property type="entry name" value="Listeria-Bacteroides repeat domain"/>
    <property type="match status" value="6"/>
</dbReference>
<dbReference type="Pfam" id="PF09479">
    <property type="entry name" value="Flg_new"/>
    <property type="match status" value="7"/>
</dbReference>